<dbReference type="PANTHER" id="PTHR43702:SF3">
    <property type="entry name" value="PROTEIN TSGA"/>
    <property type="match status" value="1"/>
</dbReference>
<dbReference type="GO" id="GO:0022857">
    <property type="term" value="F:transmembrane transporter activity"/>
    <property type="evidence" value="ECO:0007669"/>
    <property type="project" value="InterPro"/>
</dbReference>
<dbReference type="EMBL" id="JADIMJ010000080">
    <property type="protein sequence ID" value="MBO8454138.1"/>
    <property type="molecule type" value="Genomic_DNA"/>
</dbReference>
<dbReference type="PROSITE" id="PS50850">
    <property type="entry name" value="MFS"/>
    <property type="match status" value="1"/>
</dbReference>
<organism evidence="8 9">
    <name type="scientific">Candidatus Cryptobacteroides gallistercoris</name>
    <dbReference type="NCBI Taxonomy" id="2840765"/>
    <lineage>
        <taxon>Bacteria</taxon>
        <taxon>Pseudomonadati</taxon>
        <taxon>Bacteroidota</taxon>
        <taxon>Bacteroidia</taxon>
        <taxon>Bacteroidales</taxon>
        <taxon>Candidatus Cryptobacteroides</taxon>
    </lineage>
</organism>
<evidence type="ECO:0000256" key="5">
    <source>
        <dbReference type="ARBA" id="ARBA00023136"/>
    </source>
</evidence>
<evidence type="ECO:0000256" key="2">
    <source>
        <dbReference type="ARBA" id="ARBA00022475"/>
    </source>
</evidence>
<evidence type="ECO:0000256" key="1">
    <source>
        <dbReference type="ARBA" id="ARBA00004429"/>
    </source>
</evidence>
<feature type="transmembrane region" description="Helical" evidence="6">
    <location>
        <begin position="7"/>
        <end position="31"/>
    </location>
</feature>
<feature type="domain" description="Major facilitator superfamily (MFS) profile" evidence="7">
    <location>
        <begin position="1"/>
        <end position="221"/>
    </location>
</feature>
<dbReference type="SUPFAM" id="SSF103473">
    <property type="entry name" value="MFS general substrate transporter"/>
    <property type="match status" value="1"/>
</dbReference>
<keyword evidence="3 6" id="KW-0812">Transmembrane</keyword>
<sequence>MKSNFKMILPVVAGFFVMGFCDLAGIAASYLKQDFGLSETVAGFVPSMVFIWFFLFSVPAAMIMNRIGRKVMVQVSNCFTFAVLLLPFIHYDFVFCMAGLILLGIGNTLLQVSLNPLLSNVVSGRGLASALTAGQVVKAVSSFCGPFAAAFALNTLGEWRYVFPVLAAVTLSSMIWLMLTELPSDPPVRSQSSAAGVFSLLGDRTVLLLSLIHISEPTRHG</sequence>
<proteinExistence type="predicted"/>
<keyword evidence="5 6" id="KW-0472">Membrane</keyword>
<dbReference type="InterPro" id="IPR020846">
    <property type="entry name" value="MFS_dom"/>
</dbReference>
<gene>
    <name evidence="8" type="ORF">IAC07_05370</name>
</gene>
<keyword evidence="2" id="KW-1003">Cell membrane</keyword>
<name>A0A940DN46_9BACT</name>
<dbReference type="InterPro" id="IPR050375">
    <property type="entry name" value="MFS_TsgA-like"/>
</dbReference>
<dbReference type="InterPro" id="IPR011701">
    <property type="entry name" value="MFS"/>
</dbReference>
<evidence type="ECO:0000313" key="8">
    <source>
        <dbReference type="EMBL" id="MBO8454138.1"/>
    </source>
</evidence>
<dbReference type="Proteomes" id="UP000771749">
    <property type="component" value="Unassembled WGS sequence"/>
</dbReference>
<evidence type="ECO:0000256" key="4">
    <source>
        <dbReference type="ARBA" id="ARBA00022989"/>
    </source>
</evidence>
<evidence type="ECO:0000259" key="7">
    <source>
        <dbReference type="PROSITE" id="PS50850"/>
    </source>
</evidence>
<evidence type="ECO:0000256" key="3">
    <source>
        <dbReference type="ARBA" id="ARBA00022692"/>
    </source>
</evidence>
<feature type="transmembrane region" description="Helical" evidence="6">
    <location>
        <begin position="159"/>
        <end position="179"/>
    </location>
</feature>
<dbReference type="AlphaFoldDB" id="A0A940DN46"/>
<dbReference type="Pfam" id="PF07690">
    <property type="entry name" value="MFS_1"/>
    <property type="match status" value="1"/>
</dbReference>
<comment type="caution">
    <text evidence="8">The sequence shown here is derived from an EMBL/GenBank/DDBJ whole genome shotgun (WGS) entry which is preliminary data.</text>
</comment>
<feature type="transmembrane region" description="Helical" evidence="6">
    <location>
        <begin position="130"/>
        <end position="153"/>
    </location>
</feature>
<feature type="transmembrane region" description="Helical" evidence="6">
    <location>
        <begin position="43"/>
        <end position="64"/>
    </location>
</feature>
<evidence type="ECO:0000313" key="9">
    <source>
        <dbReference type="Proteomes" id="UP000771749"/>
    </source>
</evidence>
<dbReference type="GO" id="GO:0005886">
    <property type="term" value="C:plasma membrane"/>
    <property type="evidence" value="ECO:0007669"/>
    <property type="project" value="UniProtKB-SubCell"/>
</dbReference>
<comment type="subcellular location">
    <subcellularLocation>
        <location evidence="1">Cell inner membrane</location>
        <topology evidence="1">Multi-pass membrane protein</topology>
    </subcellularLocation>
</comment>
<feature type="non-terminal residue" evidence="8">
    <location>
        <position position="221"/>
    </location>
</feature>
<keyword evidence="4 6" id="KW-1133">Transmembrane helix</keyword>
<reference evidence="8" key="1">
    <citation type="submission" date="2020-10" db="EMBL/GenBank/DDBJ databases">
        <authorList>
            <person name="Gilroy R."/>
        </authorList>
    </citation>
    <scope>NUCLEOTIDE SEQUENCE</scope>
    <source>
        <strain evidence="8">F1-3629</strain>
    </source>
</reference>
<dbReference type="Gene3D" id="1.20.1250.20">
    <property type="entry name" value="MFS general substrate transporter like domains"/>
    <property type="match status" value="1"/>
</dbReference>
<accession>A0A940DN46</accession>
<protein>
    <submittedName>
        <fullName evidence="8">MFS transporter</fullName>
    </submittedName>
</protein>
<reference evidence="8" key="2">
    <citation type="journal article" date="2021" name="PeerJ">
        <title>Extensive microbial diversity within the chicken gut microbiome revealed by metagenomics and culture.</title>
        <authorList>
            <person name="Gilroy R."/>
            <person name="Ravi A."/>
            <person name="Getino M."/>
            <person name="Pursley I."/>
            <person name="Horton D.L."/>
            <person name="Alikhan N.F."/>
            <person name="Baker D."/>
            <person name="Gharbi K."/>
            <person name="Hall N."/>
            <person name="Watson M."/>
            <person name="Adriaenssens E.M."/>
            <person name="Foster-Nyarko E."/>
            <person name="Jarju S."/>
            <person name="Secka A."/>
            <person name="Antonio M."/>
            <person name="Oren A."/>
            <person name="Chaudhuri R.R."/>
            <person name="La Ragione R."/>
            <person name="Hildebrand F."/>
            <person name="Pallen M.J."/>
        </authorList>
    </citation>
    <scope>NUCLEOTIDE SEQUENCE</scope>
    <source>
        <strain evidence="8">F1-3629</strain>
    </source>
</reference>
<dbReference type="PANTHER" id="PTHR43702">
    <property type="entry name" value="L-FUCOSE-PROTON SYMPORTER"/>
    <property type="match status" value="1"/>
</dbReference>
<dbReference type="InterPro" id="IPR036259">
    <property type="entry name" value="MFS_trans_sf"/>
</dbReference>
<evidence type="ECO:0000256" key="6">
    <source>
        <dbReference type="SAM" id="Phobius"/>
    </source>
</evidence>